<gene>
    <name evidence="1" type="ORF">FA95DRAFT_1504973</name>
</gene>
<evidence type="ECO:0000313" key="1">
    <source>
        <dbReference type="EMBL" id="KAI0038846.1"/>
    </source>
</evidence>
<dbReference type="Proteomes" id="UP000814033">
    <property type="component" value="Unassembled WGS sequence"/>
</dbReference>
<dbReference type="EMBL" id="MU276399">
    <property type="protein sequence ID" value="KAI0038846.1"/>
    <property type="molecule type" value="Genomic_DNA"/>
</dbReference>
<keyword evidence="2" id="KW-1185">Reference proteome</keyword>
<reference evidence="1" key="2">
    <citation type="journal article" date="2022" name="New Phytol.">
        <title>Evolutionary transition to the ectomycorrhizal habit in the genomes of a hyperdiverse lineage of mushroom-forming fungi.</title>
        <authorList>
            <person name="Looney B."/>
            <person name="Miyauchi S."/>
            <person name="Morin E."/>
            <person name="Drula E."/>
            <person name="Courty P.E."/>
            <person name="Kohler A."/>
            <person name="Kuo A."/>
            <person name="LaButti K."/>
            <person name="Pangilinan J."/>
            <person name="Lipzen A."/>
            <person name="Riley R."/>
            <person name="Andreopoulos W."/>
            <person name="He G."/>
            <person name="Johnson J."/>
            <person name="Nolan M."/>
            <person name="Tritt A."/>
            <person name="Barry K.W."/>
            <person name="Grigoriev I.V."/>
            <person name="Nagy L.G."/>
            <person name="Hibbett D."/>
            <person name="Henrissat B."/>
            <person name="Matheny P.B."/>
            <person name="Labbe J."/>
            <person name="Martin F.M."/>
        </authorList>
    </citation>
    <scope>NUCLEOTIDE SEQUENCE</scope>
    <source>
        <strain evidence="1">FP105234-sp</strain>
    </source>
</reference>
<organism evidence="1 2">
    <name type="scientific">Auriscalpium vulgare</name>
    <dbReference type="NCBI Taxonomy" id="40419"/>
    <lineage>
        <taxon>Eukaryota</taxon>
        <taxon>Fungi</taxon>
        <taxon>Dikarya</taxon>
        <taxon>Basidiomycota</taxon>
        <taxon>Agaricomycotina</taxon>
        <taxon>Agaricomycetes</taxon>
        <taxon>Russulales</taxon>
        <taxon>Auriscalpiaceae</taxon>
        <taxon>Auriscalpium</taxon>
    </lineage>
</organism>
<comment type="caution">
    <text evidence="1">The sequence shown here is derived from an EMBL/GenBank/DDBJ whole genome shotgun (WGS) entry which is preliminary data.</text>
</comment>
<proteinExistence type="predicted"/>
<sequence length="101" mass="11931">MQALREQGTNNWLKHQVEDMEEHLETALWNAAAFRDAEGHHQDEDFKESLHVHRRRVAGFHQLADLFRQGEGAFLAARQDRVVIFDGFRVNCSHFRQIYGW</sequence>
<accession>A0ACB8R3Z6</accession>
<evidence type="ECO:0000313" key="2">
    <source>
        <dbReference type="Proteomes" id="UP000814033"/>
    </source>
</evidence>
<protein>
    <submittedName>
        <fullName evidence="1">Uncharacterized protein</fullName>
    </submittedName>
</protein>
<name>A0ACB8R3Z6_9AGAM</name>
<reference evidence="1" key="1">
    <citation type="submission" date="2021-02" db="EMBL/GenBank/DDBJ databases">
        <authorList>
            <consortium name="DOE Joint Genome Institute"/>
            <person name="Ahrendt S."/>
            <person name="Looney B.P."/>
            <person name="Miyauchi S."/>
            <person name="Morin E."/>
            <person name="Drula E."/>
            <person name="Courty P.E."/>
            <person name="Chicoki N."/>
            <person name="Fauchery L."/>
            <person name="Kohler A."/>
            <person name="Kuo A."/>
            <person name="Labutti K."/>
            <person name="Pangilinan J."/>
            <person name="Lipzen A."/>
            <person name="Riley R."/>
            <person name="Andreopoulos W."/>
            <person name="He G."/>
            <person name="Johnson J."/>
            <person name="Barry K.W."/>
            <person name="Grigoriev I.V."/>
            <person name="Nagy L."/>
            <person name="Hibbett D."/>
            <person name="Henrissat B."/>
            <person name="Matheny P.B."/>
            <person name="Labbe J."/>
            <person name="Martin F."/>
        </authorList>
    </citation>
    <scope>NUCLEOTIDE SEQUENCE</scope>
    <source>
        <strain evidence="1">FP105234-sp</strain>
    </source>
</reference>